<dbReference type="OrthoDB" id="3262926at2759"/>
<keyword evidence="2" id="KW-1185">Reference proteome</keyword>
<protein>
    <submittedName>
        <fullName evidence="1">Uncharacterized protein</fullName>
    </submittedName>
</protein>
<evidence type="ECO:0000313" key="2">
    <source>
        <dbReference type="Proteomes" id="UP000799750"/>
    </source>
</evidence>
<accession>A0A6A6RA32</accession>
<proteinExistence type="predicted"/>
<gene>
    <name evidence="1" type="ORF">BU16DRAFT_522362</name>
</gene>
<dbReference type="Proteomes" id="UP000799750">
    <property type="component" value="Unassembled WGS sequence"/>
</dbReference>
<dbReference type="EMBL" id="MU004182">
    <property type="protein sequence ID" value="KAF2501391.1"/>
    <property type="molecule type" value="Genomic_DNA"/>
</dbReference>
<name>A0A6A6RA32_9PEZI</name>
<sequence>MSDFDLDSIAELNRLANAALSTDAQEAFNYPAPVTIARWQRLFHYNRQQAIELINVQRLDLTRTRISDAHWELVRASREAAGHDRESYEHSLGLGKVLREQSTTITITTADGTEEQAFVLRLGGLLESAEKVRQVAGLEELPKVVNGEGERGPAQFCVVDLKAKKKVEDWLALSQVAESETGS</sequence>
<evidence type="ECO:0000313" key="1">
    <source>
        <dbReference type="EMBL" id="KAF2501391.1"/>
    </source>
</evidence>
<dbReference type="AlphaFoldDB" id="A0A6A6RA32"/>
<organism evidence="1 2">
    <name type="scientific">Lophium mytilinum</name>
    <dbReference type="NCBI Taxonomy" id="390894"/>
    <lineage>
        <taxon>Eukaryota</taxon>
        <taxon>Fungi</taxon>
        <taxon>Dikarya</taxon>
        <taxon>Ascomycota</taxon>
        <taxon>Pezizomycotina</taxon>
        <taxon>Dothideomycetes</taxon>
        <taxon>Pleosporomycetidae</taxon>
        <taxon>Mytilinidiales</taxon>
        <taxon>Mytilinidiaceae</taxon>
        <taxon>Lophium</taxon>
    </lineage>
</organism>
<reference evidence="1" key="1">
    <citation type="journal article" date="2020" name="Stud. Mycol.">
        <title>101 Dothideomycetes genomes: a test case for predicting lifestyles and emergence of pathogens.</title>
        <authorList>
            <person name="Haridas S."/>
            <person name="Albert R."/>
            <person name="Binder M."/>
            <person name="Bloem J."/>
            <person name="Labutti K."/>
            <person name="Salamov A."/>
            <person name="Andreopoulos B."/>
            <person name="Baker S."/>
            <person name="Barry K."/>
            <person name="Bills G."/>
            <person name="Bluhm B."/>
            <person name="Cannon C."/>
            <person name="Castanera R."/>
            <person name="Culley D."/>
            <person name="Daum C."/>
            <person name="Ezra D."/>
            <person name="Gonzalez J."/>
            <person name="Henrissat B."/>
            <person name="Kuo A."/>
            <person name="Liang C."/>
            <person name="Lipzen A."/>
            <person name="Lutzoni F."/>
            <person name="Magnuson J."/>
            <person name="Mondo S."/>
            <person name="Nolan M."/>
            <person name="Ohm R."/>
            <person name="Pangilinan J."/>
            <person name="Park H.-J."/>
            <person name="Ramirez L."/>
            <person name="Alfaro M."/>
            <person name="Sun H."/>
            <person name="Tritt A."/>
            <person name="Yoshinaga Y."/>
            <person name="Zwiers L.-H."/>
            <person name="Turgeon B."/>
            <person name="Goodwin S."/>
            <person name="Spatafora J."/>
            <person name="Crous P."/>
            <person name="Grigoriev I."/>
        </authorList>
    </citation>
    <scope>NUCLEOTIDE SEQUENCE</scope>
    <source>
        <strain evidence="1">CBS 269.34</strain>
    </source>
</reference>